<feature type="transmembrane region" description="Helical" evidence="6">
    <location>
        <begin position="16"/>
        <end position="36"/>
    </location>
</feature>
<evidence type="ECO:0000256" key="1">
    <source>
        <dbReference type="ARBA" id="ARBA00004141"/>
    </source>
</evidence>
<evidence type="ECO:0000256" key="2">
    <source>
        <dbReference type="ARBA" id="ARBA00022448"/>
    </source>
</evidence>
<dbReference type="Proteomes" id="UP000525652">
    <property type="component" value="Unassembled WGS sequence"/>
</dbReference>
<evidence type="ECO:0000313" key="9">
    <source>
        <dbReference type="Proteomes" id="UP000525652"/>
    </source>
</evidence>
<gene>
    <name evidence="8" type="ORF">H5P30_09285</name>
</gene>
<dbReference type="PANTHER" id="PTHR43840:SF15">
    <property type="entry name" value="MITOCHONDRIAL METAL TRANSPORTER 1-RELATED"/>
    <property type="match status" value="1"/>
</dbReference>
<feature type="transmembrane region" description="Helical" evidence="6">
    <location>
        <begin position="48"/>
        <end position="68"/>
    </location>
</feature>
<feature type="transmembrane region" description="Helical" evidence="6">
    <location>
        <begin position="189"/>
        <end position="210"/>
    </location>
</feature>
<dbReference type="InterPro" id="IPR058533">
    <property type="entry name" value="Cation_efflux_TM"/>
</dbReference>
<evidence type="ECO:0000259" key="7">
    <source>
        <dbReference type="Pfam" id="PF01545"/>
    </source>
</evidence>
<dbReference type="InterPro" id="IPR050291">
    <property type="entry name" value="CDF_Transporter"/>
</dbReference>
<dbReference type="Pfam" id="PF01545">
    <property type="entry name" value="Cation_efflux"/>
    <property type="match status" value="1"/>
</dbReference>
<dbReference type="GO" id="GO:0015086">
    <property type="term" value="F:cadmium ion transmembrane transporter activity"/>
    <property type="evidence" value="ECO:0007669"/>
    <property type="project" value="TreeGrafter"/>
</dbReference>
<keyword evidence="4 6" id="KW-1133">Transmembrane helix</keyword>
<dbReference type="RefSeq" id="WP_185692671.1">
    <property type="nucleotide sequence ID" value="NZ_JACHVA010000080.1"/>
</dbReference>
<comment type="subcellular location">
    <subcellularLocation>
        <location evidence="1">Membrane</location>
        <topology evidence="1">Multi-pass membrane protein</topology>
    </subcellularLocation>
</comment>
<dbReference type="GO" id="GO:0015093">
    <property type="term" value="F:ferrous iron transmembrane transporter activity"/>
    <property type="evidence" value="ECO:0007669"/>
    <property type="project" value="TreeGrafter"/>
</dbReference>
<organism evidence="8 9">
    <name type="scientific">Puniceicoccus vermicola</name>
    <dbReference type="NCBI Taxonomy" id="388746"/>
    <lineage>
        <taxon>Bacteria</taxon>
        <taxon>Pseudomonadati</taxon>
        <taxon>Verrucomicrobiota</taxon>
        <taxon>Opitutia</taxon>
        <taxon>Puniceicoccales</taxon>
        <taxon>Puniceicoccaceae</taxon>
        <taxon>Puniceicoccus</taxon>
    </lineage>
</organism>
<sequence>MPDPTHQPRQKAERNAILITVFGNLIMAGAGIGFAIATRAQAILLDGVYSLIGFGLALLAIRVSSLVLRPDDERYPFGYVAYEPILNFTKGLLIGSVSIFALVAAIISLATGGREIAEGSAFVYACGATLGCFGVAGALHLWLRKNQSPLVRIDLHNWIIDGCVSFAVALAFLLAVLLPRFGLQDWVPYVDPTVTGLVCLILLPVPFQIIRENWAQIVARSAPAERIAEIDAILDHWLPRERFHQRELRVVESGRVLLVHLYVRINDLSVAECDEIRDRVWEELQQKYAHPALDISFTANPKWFRHASGDIEESLPL</sequence>
<dbReference type="GO" id="GO:0015341">
    <property type="term" value="F:zinc efflux antiporter activity"/>
    <property type="evidence" value="ECO:0007669"/>
    <property type="project" value="TreeGrafter"/>
</dbReference>
<feature type="transmembrane region" description="Helical" evidence="6">
    <location>
        <begin position="155"/>
        <end position="177"/>
    </location>
</feature>
<dbReference type="InterPro" id="IPR027469">
    <property type="entry name" value="Cation_efflux_TMD_sf"/>
</dbReference>
<keyword evidence="2" id="KW-0813">Transport</keyword>
<comment type="caution">
    <text evidence="8">The sequence shown here is derived from an EMBL/GenBank/DDBJ whole genome shotgun (WGS) entry which is preliminary data.</text>
</comment>
<dbReference type="SUPFAM" id="SSF161111">
    <property type="entry name" value="Cation efflux protein transmembrane domain-like"/>
    <property type="match status" value="1"/>
</dbReference>
<dbReference type="PANTHER" id="PTHR43840">
    <property type="entry name" value="MITOCHONDRIAL METAL TRANSPORTER 1-RELATED"/>
    <property type="match status" value="1"/>
</dbReference>
<keyword evidence="9" id="KW-1185">Reference proteome</keyword>
<name>A0A7X1AXT1_9BACT</name>
<evidence type="ECO:0000313" key="8">
    <source>
        <dbReference type="EMBL" id="MBC2601973.1"/>
    </source>
</evidence>
<dbReference type="Gene3D" id="1.20.1510.10">
    <property type="entry name" value="Cation efflux protein transmembrane domain"/>
    <property type="match status" value="1"/>
</dbReference>
<keyword evidence="5 6" id="KW-0472">Membrane</keyword>
<protein>
    <submittedName>
        <fullName evidence="8">Cation transporter</fullName>
    </submittedName>
</protein>
<proteinExistence type="predicted"/>
<dbReference type="GO" id="GO:0006882">
    <property type="term" value="P:intracellular zinc ion homeostasis"/>
    <property type="evidence" value="ECO:0007669"/>
    <property type="project" value="TreeGrafter"/>
</dbReference>
<evidence type="ECO:0000256" key="5">
    <source>
        <dbReference type="ARBA" id="ARBA00023136"/>
    </source>
</evidence>
<dbReference type="GO" id="GO:0005886">
    <property type="term" value="C:plasma membrane"/>
    <property type="evidence" value="ECO:0007669"/>
    <property type="project" value="TreeGrafter"/>
</dbReference>
<accession>A0A7X1AXT1</accession>
<evidence type="ECO:0000256" key="4">
    <source>
        <dbReference type="ARBA" id="ARBA00022989"/>
    </source>
</evidence>
<feature type="transmembrane region" description="Helical" evidence="6">
    <location>
        <begin position="122"/>
        <end position="143"/>
    </location>
</feature>
<dbReference type="AlphaFoldDB" id="A0A7X1AXT1"/>
<evidence type="ECO:0000256" key="3">
    <source>
        <dbReference type="ARBA" id="ARBA00022692"/>
    </source>
</evidence>
<feature type="domain" description="Cation efflux protein transmembrane" evidence="7">
    <location>
        <begin position="18"/>
        <end position="215"/>
    </location>
</feature>
<feature type="transmembrane region" description="Helical" evidence="6">
    <location>
        <begin position="88"/>
        <end position="110"/>
    </location>
</feature>
<evidence type="ECO:0000256" key="6">
    <source>
        <dbReference type="SAM" id="Phobius"/>
    </source>
</evidence>
<reference evidence="8 9" key="1">
    <citation type="submission" date="2020-07" db="EMBL/GenBank/DDBJ databases">
        <authorList>
            <person name="Feng X."/>
        </authorList>
    </citation>
    <scope>NUCLEOTIDE SEQUENCE [LARGE SCALE GENOMIC DNA]</scope>
    <source>
        <strain evidence="8 9">JCM14086</strain>
    </source>
</reference>
<keyword evidence="3 6" id="KW-0812">Transmembrane</keyword>
<dbReference type="EMBL" id="JACHVA010000080">
    <property type="protein sequence ID" value="MBC2601973.1"/>
    <property type="molecule type" value="Genomic_DNA"/>
</dbReference>